<feature type="region of interest" description="Disordered" evidence="1">
    <location>
        <begin position="1"/>
        <end position="30"/>
    </location>
</feature>
<dbReference type="AlphaFoldDB" id="A0A8C0GMY8"/>
<keyword evidence="3" id="KW-1185">Reference proteome</keyword>
<organism evidence="2 3">
    <name type="scientific">Chelonoidis abingdonii</name>
    <name type="common">Abingdon island giant tortoise</name>
    <name type="synonym">Testudo abingdonii</name>
    <dbReference type="NCBI Taxonomy" id="106734"/>
    <lineage>
        <taxon>Eukaryota</taxon>
        <taxon>Metazoa</taxon>
        <taxon>Chordata</taxon>
        <taxon>Craniata</taxon>
        <taxon>Vertebrata</taxon>
        <taxon>Euteleostomi</taxon>
        <taxon>Archelosauria</taxon>
        <taxon>Testudinata</taxon>
        <taxon>Testudines</taxon>
        <taxon>Cryptodira</taxon>
        <taxon>Durocryptodira</taxon>
        <taxon>Testudinoidea</taxon>
        <taxon>Testudinidae</taxon>
        <taxon>Chelonoidis</taxon>
    </lineage>
</organism>
<reference evidence="2" key="2">
    <citation type="submission" date="2025-09" db="UniProtKB">
        <authorList>
            <consortium name="Ensembl"/>
        </authorList>
    </citation>
    <scope>IDENTIFICATION</scope>
</reference>
<accession>A0A8C0GMY8</accession>
<evidence type="ECO:0000256" key="1">
    <source>
        <dbReference type="SAM" id="MobiDB-lite"/>
    </source>
</evidence>
<feature type="compositionally biased region" description="Acidic residues" evidence="1">
    <location>
        <begin position="8"/>
        <end position="18"/>
    </location>
</feature>
<proteinExistence type="predicted"/>
<evidence type="ECO:0000313" key="3">
    <source>
        <dbReference type="Proteomes" id="UP000694404"/>
    </source>
</evidence>
<dbReference type="Proteomes" id="UP000694404">
    <property type="component" value="Unplaced"/>
</dbReference>
<reference evidence="2" key="1">
    <citation type="submission" date="2025-08" db="UniProtKB">
        <authorList>
            <consortium name="Ensembl"/>
        </authorList>
    </citation>
    <scope>IDENTIFICATION</scope>
</reference>
<dbReference type="Ensembl" id="ENSCABT00000011944.1">
    <property type="protein sequence ID" value="ENSCABP00000010911.1"/>
    <property type="gene ID" value="ENSCABG00000008179.1"/>
</dbReference>
<sequence length="177" mass="19046">MEQTQLLEWEEDGDPPEGEADREAPQPVGRLHLLSSKYGPEQGQWCLVTPSRMVRPHPSEPPAPWRFHPLSWGWWEGTGGLMALDGGILAPGLLGSLPGSGREVGGLVVGGGGWSQDSWVRSPAPGREWALLAQPGCQDSWVLSPQISGSTPGRTWWGGCQAAGSACRPPRSPRPMR</sequence>
<evidence type="ECO:0000313" key="2">
    <source>
        <dbReference type="Ensembl" id="ENSCABP00000010911.1"/>
    </source>
</evidence>
<name>A0A8C0GMY8_CHEAB</name>
<protein>
    <submittedName>
        <fullName evidence="2">Uncharacterized protein</fullName>
    </submittedName>
</protein>